<dbReference type="GO" id="GO:0046872">
    <property type="term" value="F:metal ion binding"/>
    <property type="evidence" value="ECO:0007669"/>
    <property type="project" value="UniProtKB-KW"/>
</dbReference>
<evidence type="ECO:0000259" key="3">
    <source>
        <dbReference type="PROSITE" id="PS50004"/>
    </source>
</evidence>
<dbReference type="Proteomes" id="UP001177003">
    <property type="component" value="Chromosome 2"/>
</dbReference>
<reference evidence="4" key="1">
    <citation type="submission" date="2023-04" db="EMBL/GenBank/DDBJ databases">
        <authorList>
            <person name="Vijverberg K."/>
            <person name="Xiong W."/>
            <person name="Schranz E."/>
        </authorList>
    </citation>
    <scope>NUCLEOTIDE SEQUENCE</scope>
</reference>
<proteinExistence type="predicted"/>
<evidence type="ECO:0000256" key="1">
    <source>
        <dbReference type="ARBA" id="ARBA00022723"/>
    </source>
</evidence>
<evidence type="ECO:0000313" key="5">
    <source>
        <dbReference type="Proteomes" id="UP001177003"/>
    </source>
</evidence>
<protein>
    <recommendedName>
        <fullName evidence="3">C2 domain-containing protein</fullName>
    </recommendedName>
</protein>
<dbReference type="PANTHER" id="PTHR46502:SF15">
    <property type="entry name" value="16 KDA PHLOEM PROTEIN 1"/>
    <property type="match status" value="1"/>
</dbReference>
<gene>
    <name evidence="4" type="ORF">LSALG_LOCUS13746</name>
</gene>
<feature type="domain" description="C2" evidence="3">
    <location>
        <begin position="1"/>
        <end position="107"/>
    </location>
</feature>
<dbReference type="SUPFAM" id="SSF49562">
    <property type="entry name" value="C2 domain (Calcium/lipid-binding domain, CaLB)"/>
    <property type="match status" value="1"/>
</dbReference>
<accession>A0AA36DWB6</accession>
<dbReference type="InterPro" id="IPR035892">
    <property type="entry name" value="C2_domain_sf"/>
</dbReference>
<dbReference type="AlphaFoldDB" id="A0AA36DWB6"/>
<organism evidence="4 5">
    <name type="scientific">Lactuca saligna</name>
    <name type="common">Willowleaf lettuce</name>
    <dbReference type="NCBI Taxonomy" id="75948"/>
    <lineage>
        <taxon>Eukaryota</taxon>
        <taxon>Viridiplantae</taxon>
        <taxon>Streptophyta</taxon>
        <taxon>Embryophyta</taxon>
        <taxon>Tracheophyta</taxon>
        <taxon>Spermatophyta</taxon>
        <taxon>Magnoliopsida</taxon>
        <taxon>eudicotyledons</taxon>
        <taxon>Gunneridae</taxon>
        <taxon>Pentapetalae</taxon>
        <taxon>asterids</taxon>
        <taxon>campanulids</taxon>
        <taxon>Asterales</taxon>
        <taxon>Asteraceae</taxon>
        <taxon>Cichorioideae</taxon>
        <taxon>Cichorieae</taxon>
        <taxon>Lactucinae</taxon>
        <taxon>Lactuca</taxon>
    </lineage>
</organism>
<dbReference type="EMBL" id="OX465078">
    <property type="protein sequence ID" value="CAI9273613.1"/>
    <property type="molecule type" value="Genomic_DNA"/>
</dbReference>
<keyword evidence="1" id="KW-0479">Metal-binding</keyword>
<keyword evidence="2" id="KW-0106">Calcium</keyword>
<dbReference type="InterPro" id="IPR026960">
    <property type="entry name" value="RVT-Znf"/>
</dbReference>
<name>A0AA36DWB6_LACSI</name>
<dbReference type="SMART" id="SM00239">
    <property type="entry name" value="C2"/>
    <property type="match status" value="1"/>
</dbReference>
<sequence length="286" mass="32816">MTIGVMEVNLVDAHGLKKSDFLNNIDPYVLVQYRSQEHKSLIAKGSGSNPKWNQKFTFRVEYPGTDDHPKLFLKIMDHDTFSSDDYLGQTTIYLKELFESGVESGTSELRLQKYRVVDSSSHSFSGDIRVGVTFTPRVETEFYSQEFGGWKESQRFPLNPSGEYNVNSMRKLLESKLNTFKGATIWRSKIIPLNVRCFMWRSVLGRIPVAETLAVRGINTSSTLCSLCNTETETADHLLITCGYSRVVQHWIFKWCGLEDIMFSNIQEFIDFAATWGNYPRTFCYP</sequence>
<dbReference type="InterPro" id="IPR000008">
    <property type="entry name" value="C2_dom"/>
</dbReference>
<dbReference type="Pfam" id="PF13966">
    <property type="entry name" value="zf-RVT"/>
    <property type="match status" value="1"/>
</dbReference>
<dbReference type="PANTHER" id="PTHR46502">
    <property type="entry name" value="C2 DOMAIN-CONTAINING"/>
    <property type="match status" value="1"/>
</dbReference>
<dbReference type="Gene3D" id="2.60.40.150">
    <property type="entry name" value="C2 domain"/>
    <property type="match status" value="1"/>
</dbReference>
<dbReference type="PROSITE" id="PS50004">
    <property type="entry name" value="C2"/>
    <property type="match status" value="1"/>
</dbReference>
<evidence type="ECO:0000256" key="2">
    <source>
        <dbReference type="ARBA" id="ARBA00022837"/>
    </source>
</evidence>
<dbReference type="Pfam" id="PF00168">
    <property type="entry name" value="C2"/>
    <property type="match status" value="1"/>
</dbReference>
<evidence type="ECO:0000313" key="4">
    <source>
        <dbReference type="EMBL" id="CAI9273613.1"/>
    </source>
</evidence>
<keyword evidence="5" id="KW-1185">Reference proteome</keyword>